<dbReference type="AlphaFoldDB" id="A0AAP0PDL7"/>
<sequence length="100" mass="11455">MSPESDHDQSRCTHCRRCGPVSMNPIVGVLFIVRKPRKIKKTTMQSGGFMNFRRNPARTEVDALIRVLEGLRSRADAFDWRIGSLVGEERKQGRLLFILL</sequence>
<evidence type="ECO:0000313" key="2">
    <source>
        <dbReference type="Proteomes" id="UP001419268"/>
    </source>
</evidence>
<keyword evidence="2" id="KW-1185">Reference proteome</keyword>
<dbReference type="EMBL" id="JBBNAG010000004">
    <property type="protein sequence ID" value="KAK9140272.1"/>
    <property type="molecule type" value="Genomic_DNA"/>
</dbReference>
<evidence type="ECO:0000313" key="1">
    <source>
        <dbReference type="EMBL" id="KAK9140272.1"/>
    </source>
</evidence>
<accession>A0AAP0PDL7</accession>
<dbReference type="Proteomes" id="UP001419268">
    <property type="component" value="Unassembled WGS sequence"/>
</dbReference>
<reference evidence="1 2" key="1">
    <citation type="submission" date="2024-01" db="EMBL/GenBank/DDBJ databases">
        <title>Genome assemblies of Stephania.</title>
        <authorList>
            <person name="Yang L."/>
        </authorList>
    </citation>
    <scope>NUCLEOTIDE SEQUENCE [LARGE SCALE GENOMIC DNA]</scope>
    <source>
        <strain evidence="1">JXDWG</strain>
        <tissue evidence="1">Leaf</tissue>
    </source>
</reference>
<proteinExistence type="predicted"/>
<organism evidence="1 2">
    <name type="scientific">Stephania cephalantha</name>
    <dbReference type="NCBI Taxonomy" id="152367"/>
    <lineage>
        <taxon>Eukaryota</taxon>
        <taxon>Viridiplantae</taxon>
        <taxon>Streptophyta</taxon>
        <taxon>Embryophyta</taxon>
        <taxon>Tracheophyta</taxon>
        <taxon>Spermatophyta</taxon>
        <taxon>Magnoliopsida</taxon>
        <taxon>Ranunculales</taxon>
        <taxon>Menispermaceae</taxon>
        <taxon>Menispermoideae</taxon>
        <taxon>Cissampelideae</taxon>
        <taxon>Stephania</taxon>
    </lineage>
</organism>
<name>A0AAP0PDL7_9MAGN</name>
<comment type="caution">
    <text evidence="1">The sequence shown here is derived from an EMBL/GenBank/DDBJ whole genome shotgun (WGS) entry which is preliminary data.</text>
</comment>
<gene>
    <name evidence="1" type="ORF">Scep_009953</name>
</gene>
<protein>
    <submittedName>
        <fullName evidence="1">Uncharacterized protein</fullName>
    </submittedName>
</protein>